<evidence type="ECO:0000313" key="1">
    <source>
        <dbReference type="EMBL" id="PNY16299.1"/>
    </source>
</evidence>
<gene>
    <name evidence="1" type="ORF">L195_g013016</name>
</gene>
<accession>A0A2K3PLY6</accession>
<protein>
    <submittedName>
        <fullName evidence="1">Uncharacterized protein</fullName>
    </submittedName>
</protein>
<evidence type="ECO:0000313" key="2">
    <source>
        <dbReference type="Proteomes" id="UP000236291"/>
    </source>
</evidence>
<sequence length="124" mass="13813">MVDISSGFLAPLWLCEGWWRHIPAGMTGLWISAMVFHPPSTTLIRRVHESGSLLVLLMVDDIIWWKAKNPPYKLAMAGRYSFTDSLSGLTNTPPCHEGHLTTLLTILPVMFKNFVSISVTAMTA</sequence>
<dbReference type="EMBL" id="ASHM01008404">
    <property type="protein sequence ID" value="PNY16299.1"/>
    <property type="molecule type" value="Genomic_DNA"/>
</dbReference>
<name>A0A2K3PLY6_TRIPR</name>
<reference evidence="1 2" key="1">
    <citation type="journal article" date="2014" name="Am. J. Bot.">
        <title>Genome assembly and annotation for red clover (Trifolium pratense; Fabaceae).</title>
        <authorList>
            <person name="Istvanek J."/>
            <person name="Jaros M."/>
            <person name="Krenek A."/>
            <person name="Repkova J."/>
        </authorList>
    </citation>
    <scope>NUCLEOTIDE SEQUENCE [LARGE SCALE GENOMIC DNA]</scope>
    <source>
        <strain evidence="2">cv. Tatra</strain>
        <tissue evidence="1">Young leaves</tissue>
    </source>
</reference>
<dbReference type="AlphaFoldDB" id="A0A2K3PLY6"/>
<organism evidence="1 2">
    <name type="scientific">Trifolium pratense</name>
    <name type="common">Red clover</name>
    <dbReference type="NCBI Taxonomy" id="57577"/>
    <lineage>
        <taxon>Eukaryota</taxon>
        <taxon>Viridiplantae</taxon>
        <taxon>Streptophyta</taxon>
        <taxon>Embryophyta</taxon>
        <taxon>Tracheophyta</taxon>
        <taxon>Spermatophyta</taxon>
        <taxon>Magnoliopsida</taxon>
        <taxon>eudicotyledons</taxon>
        <taxon>Gunneridae</taxon>
        <taxon>Pentapetalae</taxon>
        <taxon>rosids</taxon>
        <taxon>fabids</taxon>
        <taxon>Fabales</taxon>
        <taxon>Fabaceae</taxon>
        <taxon>Papilionoideae</taxon>
        <taxon>50 kb inversion clade</taxon>
        <taxon>NPAAA clade</taxon>
        <taxon>Hologalegina</taxon>
        <taxon>IRL clade</taxon>
        <taxon>Trifolieae</taxon>
        <taxon>Trifolium</taxon>
    </lineage>
</organism>
<reference evidence="1 2" key="2">
    <citation type="journal article" date="2017" name="Front. Plant Sci.">
        <title>Gene Classification and Mining of Molecular Markers Useful in Red Clover (Trifolium pratense) Breeding.</title>
        <authorList>
            <person name="Istvanek J."/>
            <person name="Dluhosova J."/>
            <person name="Dluhos P."/>
            <person name="Patkova L."/>
            <person name="Nedelnik J."/>
            <person name="Repkova J."/>
        </authorList>
    </citation>
    <scope>NUCLEOTIDE SEQUENCE [LARGE SCALE GENOMIC DNA]</scope>
    <source>
        <strain evidence="2">cv. Tatra</strain>
        <tissue evidence="1">Young leaves</tissue>
    </source>
</reference>
<dbReference type="Proteomes" id="UP000236291">
    <property type="component" value="Unassembled WGS sequence"/>
</dbReference>
<proteinExistence type="predicted"/>
<comment type="caution">
    <text evidence="1">The sequence shown here is derived from an EMBL/GenBank/DDBJ whole genome shotgun (WGS) entry which is preliminary data.</text>
</comment>